<organism evidence="7 8">
    <name type="scientific">Mariniradius sediminis</name>
    <dbReference type="NCBI Taxonomy" id="2909237"/>
    <lineage>
        <taxon>Bacteria</taxon>
        <taxon>Pseudomonadati</taxon>
        <taxon>Bacteroidota</taxon>
        <taxon>Cytophagia</taxon>
        <taxon>Cytophagales</taxon>
        <taxon>Cyclobacteriaceae</taxon>
        <taxon>Mariniradius</taxon>
    </lineage>
</organism>
<comment type="caution">
    <text evidence="7">The sequence shown here is derived from an EMBL/GenBank/DDBJ whole genome shotgun (WGS) entry which is preliminary data.</text>
</comment>
<name>A0ABS9BUX6_9BACT</name>
<accession>A0ABS9BUX6</accession>
<reference evidence="7 8" key="1">
    <citation type="submission" date="2022-01" db="EMBL/GenBank/DDBJ databases">
        <title>Mariniradius saccharolyticus sp. nov., isolated from sediment of a river.</title>
        <authorList>
            <person name="Liu H."/>
        </authorList>
    </citation>
    <scope>NUCLEOTIDE SEQUENCE [LARGE SCALE GENOMIC DNA]</scope>
    <source>
        <strain evidence="7 8">RY-2</strain>
    </source>
</reference>
<dbReference type="Pfam" id="PF01048">
    <property type="entry name" value="PNP_UDP_1"/>
    <property type="match status" value="1"/>
</dbReference>
<sequence>MKKLWAFTFLLVFWLVPVSETLSQRIALMGALDQEIELLLGEMKRPKKVPIGGIDFYKGKIRGKKVVVLKAGVGKINASYSTAVLVQNFDVDALIFTGVAGGLHPESLPGDMVIGDRLFQHDFGKYDGNGFSVTTYRELTGGHQTELFIPSDPMLVSKSQTASNQVEFNSLSGRKPSVFTGLIATGDMFVSSPDKAQWLYGEYGALAAEMEGAAVAHICRTLGIPFVVIRSCSDNANHDARTNFEQFVGPASVNSSRLVLSILENW</sequence>
<keyword evidence="4 7" id="KW-0378">Hydrolase</keyword>
<protein>
    <recommendedName>
        <fullName evidence="2">adenosylhomocysteine nucleosidase</fullName>
        <ecNumber evidence="2">3.2.2.9</ecNumber>
    </recommendedName>
</protein>
<keyword evidence="8" id="KW-1185">Reference proteome</keyword>
<dbReference type="InterPro" id="IPR000845">
    <property type="entry name" value="Nucleoside_phosphorylase_d"/>
</dbReference>
<proteinExistence type="predicted"/>
<evidence type="ECO:0000256" key="4">
    <source>
        <dbReference type="ARBA" id="ARBA00022801"/>
    </source>
</evidence>
<dbReference type="PANTHER" id="PTHR46832:SF1">
    <property type="entry name" value="5'-METHYLTHIOADENOSINE_S-ADENOSYLHOMOCYSTEINE NUCLEOSIDASE"/>
    <property type="match status" value="1"/>
</dbReference>
<keyword evidence="3" id="KW-0028">Amino-acid biosynthesis</keyword>
<dbReference type="NCBIfam" id="TIGR01704">
    <property type="entry name" value="MTA_SAH-Nsdase"/>
    <property type="match status" value="1"/>
</dbReference>
<dbReference type="Gene3D" id="3.40.50.1580">
    <property type="entry name" value="Nucleoside phosphorylase domain"/>
    <property type="match status" value="1"/>
</dbReference>
<dbReference type="Proteomes" id="UP001201449">
    <property type="component" value="Unassembled WGS sequence"/>
</dbReference>
<dbReference type="InterPro" id="IPR035994">
    <property type="entry name" value="Nucleoside_phosphorylase_sf"/>
</dbReference>
<evidence type="ECO:0000256" key="3">
    <source>
        <dbReference type="ARBA" id="ARBA00022605"/>
    </source>
</evidence>
<evidence type="ECO:0000313" key="7">
    <source>
        <dbReference type="EMBL" id="MCF1751160.1"/>
    </source>
</evidence>
<dbReference type="PANTHER" id="PTHR46832">
    <property type="entry name" value="5'-METHYLTHIOADENOSINE/S-ADENOSYLHOMOCYSTEINE NUCLEOSIDASE"/>
    <property type="match status" value="1"/>
</dbReference>
<keyword evidence="5" id="KW-0486">Methionine biosynthesis</keyword>
<dbReference type="EC" id="3.2.2.9" evidence="2"/>
<dbReference type="InterPro" id="IPR010049">
    <property type="entry name" value="MTA_SAH_Nsdase"/>
</dbReference>
<feature type="domain" description="Nucleoside phosphorylase" evidence="6">
    <location>
        <begin position="25"/>
        <end position="264"/>
    </location>
</feature>
<evidence type="ECO:0000259" key="6">
    <source>
        <dbReference type="Pfam" id="PF01048"/>
    </source>
</evidence>
<evidence type="ECO:0000256" key="2">
    <source>
        <dbReference type="ARBA" id="ARBA00011974"/>
    </source>
</evidence>
<keyword evidence="7" id="KW-0326">Glycosidase</keyword>
<comment type="pathway">
    <text evidence="1">Amino-acid biosynthesis; L-methionine biosynthesis via salvage pathway; S-methyl-5-thio-alpha-D-ribose 1-phosphate from S-methyl-5'-thioadenosine (hydrolase route): step 1/2.</text>
</comment>
<evidence type="ECO:0000313" key="8">
    <source>
        <dbReference type="Proteomes" id="UP001201449"/>
    </source>
</evidence>
<dbReference type="NCBIfam" id="NF004079">
    <property type="entry name" value="PRK05584.1"/>
    <property type="match status" value="1"/>
</dbReference>
<dbReference type="RefSeq" id="WP_234861195.1">
    <property type="nucleotide sequence ID" value="NZ_JAKEVZ010000006.1"/>
</dbReference>
<dbReference type="EMBL" id="JAKEVZ010000006">
    <property type="protein sequence ID" value="MCF1751160.1"/>
    <property type="molecule type" value="Genomic_DNA"/>
</dbReference>
<gene>
    <name evidence="7" type="ORF">L0U89_08760</name>
</gene>
<dbReference type="CDD" id="cd09008">
    <property type="entry name" value="MTAN"/>
    <property type="match status" value="1"/>
</dbReference>
<dbReference type="GO" id="GO:0008782">
    <property type="term" value="F:adenosylhomocysteine nucleosidase activity"/>
    <property type="evidence" value="ECO:0007669"/>
    <property type="project" value="UniProtKB-EC"/>
</dbReference>
<evidence type="ECO:0000256" key="5">
    <source>
        <dbReference type="ARBA" id="ARBA00023167"/>
    </source>
</evidence>
<evidence type="ECO:0000256" key="1">
    <source>
        <dbReference type="ARBA" id="ARBA00004945"/>
    </source>
</evidence>
<dbReference type="SUPFAM" id="SSF53167">
    <property type="entry name" value="Purine and uridine phosphorylases"/>
    <property type="match status" value="1"/>
</dbReference>